<protein>
    <submittedName>
        <fullName evidence="4">Signal transduction protein</fullName>
    </submittedName>
</protein>
<dbReference type="Gene3D" id="3.10.580.10">
    <property type="entry name" value="CBS-domain"/>
    <property type="match status" value="1"/>
</dbReference>
<evidence type="ECO:0000313" key="5">
    <source>
        <dbReference type="Proteomes" id="UP000178449"/>
    </source>
</evidence>
<accession>A0A1F6GGK7</accession>
<dbReference type="STRING" id="1817772.A2527_09040"/>
<feature type="domain" description="CBS" evidence="3">
    <location>
        <begin position="87"/>
        <end position="147"/>
    </location>
</feature>
<organism evidence="4 5">
    <name type="scientific">Candidatus Lambdaproteobacteria bacterium RIFOXYD2_FULL_50_16</name>
    <dbReference type="NCBI Taxonomy" id="1817772"/>
    <lineage>
        <taxon>Bacteria</taxon>
        <taxon>Pseudomonadati</taxon>
        <taxon>Pseudomonadota</taxon>
        <taxon>Candidatus Lambdaproteobacteria</taxon>
    </lineage>
</organism>
<dbReference type="AlphaFoldDB" id="A0A1F6GGK7"/>
<dbReference type="SMART" id="SM00116">
    <property type="entry name" value="CBS"/>
    <property type="match status" value="2"/>
</dbReference>
<proteinExistence type="predicted"/>
<dbReference type="SUPFAM" id="SSF54631">
    <property type="entry name" value="CBS-domain pair"/>
    <property type="match status" value="1"/>
</dbReference>
<dbReference type="PANTHER" id="PTHR43080:SF2">
    <property type="entry name" value="CBS DOMAIN-CONTAINING PROTEIN"/>
    <property type="match status" value="1"/>
</dbReference>
<evidence type="ECO:0000259" key="3">
    <source>
        <dbReference type="PROSITE" id="PS51371"/>
    </source>
</evidence>
<evidence type="ECO:0000256" key="2">
    <source>
        <dbReference type="PROSITE-ProRule" id="PRU00703"/>
    </source>
</evidence>
<comment type="caution">
    <text evidence="4">The sequence shown here is derived from an EMBL/GenBank/DDBJ whole genome shotgun (WGS) entry which is preliminary data.</text>
</comment>
<name>A0A1F6GGK7_9PROT</name>
<sequence length="147" mass="16376">MELLKKIRNTPVSALMTKNVITVTGNKLVSDAIALMKEHKITSVVVLPRNEDDTFGIVTERDVLGKVIDPGEDVSIDPWNTPVFQIMTKPVISVNPEMRVKYALRLMQKFKIRRLLVVDGDRLAGMISETDVLKAVHELPTTQGVAL</sequence>
<evidence type="ECO:0000313" key="4">
    <source>
        <dbReference type="EMBL" id="OGG97237.1"/>
    </source>
</evidence>
<dbReference type="PROSITE" id="PS51371">
    <property type="entry name" value="CBS"/>
    <property type="match status" value="2"/>
</dbReference>
<reference evidence="4 5" key="1">
    <citation type="journal article" date="2016" name="Nat. Commun.">
        <title>Thousands of microbial genomes shed light on interconnected biogeochemical processes in an aquifer system.</title>
        <authorList>
            <person name="Anantharaman K."/>
            <person name="Brown C.T."/>
            <person name="Hug L.A."/>
            <person name="Sharon I."/>
            <person name="Castelle C.J."/>
            <person name="Probst A.J."/>
            <person name="Thomas B.C."/>
            <person name="Singh A."/>
            <person name="Wilkins M.J."/>
            <person name="Karaoz U."/>
            <person name="Brodie E.L."/>
            <person name="Williams K.H."/>
            <person name="Hubbard S.S."/>
            <person name="Banfield J.F."/>
        </authorList>
    </citation>
    <scope>NUCLEOTIDE SEQUENCE [LARGE SCALE GENOMIC DNA]</scope>
</reference>
<dbReference type="InterPro" id="IPR046342">
    <property type="entry name" value="CBS_dom_sf"/>
</dbReference>
<dbReference type="Proteomes" id="UP000178449">
    <property type="component" value="Unassembled WGS sequence"/>
</dbReference>
<keyword evidence="1 2" id="KW-0129">CBS domain</keyword>
<evidence type="ECO:0000256" key="1">
    <source>
        <dbReference type="ARBA" id="ARBA00023122"/>
    </source>
</evidence>
<gene>
    <name evidence="4" type="ORF">A2527_09040</name>
</gene>
<dbReference type="Pfam" id="PF00571">
    <property type="entry name" value="CBS"/>
    <property type="match status" value="2"/>
</dbReference>
<dbReference type="EMBL" id="MFNE01000002">
    <property type="protein sequence ID" value="OGG97237.1"/>
    <property type="molecule type" value="Genomic_DNA"/>
</dbReference>
<dbReference type="InterPro" id="IPR000644">
    <property type="entry name" value="CBS_dom"/>
</dbReference>
<dbReference type="PANTHER" id="PTHR43080">
    <property type="entry name" value="CBS DOMAIN-CONTAINING PROTEIN CBSX3, MITOCHONDRIAL"/>
    <property type="match status" value="1"/>
</dbReference>
<dbReference type="InterPro" id="IPR051257">
    <property type="entry name" value="Diverse_CBS-Domain"/>
</dbReference>
<feature type="domain" description="CBS" evidence="3">
    <location>
        <begin position="16"/>
        <end position="74"/>
    </location>
</feature>